<gene>
    <name evidence="1" type="ORF">LPLAT_LOCUS11719</name>
</gene>
<sequence length="98" mass="10869">MGEAQSPDSSAQVFAEIFKIIHMVSSNTDYLPQFCSMMKESMQKQQEMISQLVVALTIGQRPPQVHSQHDSPVATPRDMDPHEKFSAMAGNAVKFLSS</sequence>
<name>A0AAV2N0G8_9HYME</name>
<accession>A0AAV2N0G8</accession>
<proteinExistence type="predicted"/>
<dbReference type="Proteomes" id="UP001497644">
    <property type="component" value="Unassembled WGS sequence"/>
</dbReference>
<dbReference type="AlphaFoldDB" id="A0AAV2N0G8"/>
<protein>
    <submittedName>
        <fullName evidence="1">Uncharacterized protein</fullName>
    </submittedName>
</protein>
<reference evidence="1" key="1">
    <citation type="submission" date="2024-04" db="EMBL/GenBank/DDBJ databases">
        <authorList>
            <consortium name="Molecular Ecology Group"/>
        </authorList>
    </citation>
    <scope>NUCLEOTIDE SEQUENCE</scope>
</reference>
<organism evidence="1 2">
    <name type="scientific">Lasius platythorax</name>
    <dbReference type="NCBI Taxonomy" id="488582"/>
    <lineage>
        <taxon>Eukaryota</taxon>
        <taxon>Metazoa</taxon>
        <taxon>Ecdysozoa</taxon>
        <taxon>Arthropoda</taxon>
        <taxon>Hexapoda</taxon>
        <taxon>Insecta</taxon>
        <taxon>Pterygota</taxon>
        <taxon>Neoptera</taxon>
        <taxon>Endopterygota</taxon>
        <taxon>Hymenoptera</taxon>
        <taxon>Apocrita</taxon>
        <taxon>Aculeata</taxon>
        <taxon>Formicoidea</taxon>
        <taxon>Formicidae</taxon>
        <taxon>Formicinae</taxon>
        <taxon>Lasius</taxon>
        <taxon>Lasius</taxon>
    </lineage>
</organism>
<keyword evidence="2" id="KW-1185">Reference proteome</keyword>
<evidence type="ECO:0000313" key="2">
    <source>
        <dbReference type="Proteomes" id="UP001497644"/>
    </source>
</evidence>
<evidence type="ECO:0000313" key="1">
    <source>
        <dbReference type="EMBL" id="CAL1672756.1"/>
    </source>
</evidence>
<dbReference type="EMBL" id="CAXIPU020000914">
    <property type="protein sequence ID" value="CAL1672756.1"/>
    <property type="molecule type" value="Genomic_DNA"/>
</dbReference>
<comment type="caution">
    <text evidence="1">The sequence shown here is derived from an EMBL/GenBank/DDBJ whole genome shotgun (WGS) entry which is preliminary data.</text>
</comment>